<dbReference type="AlphaFoldDB" id="A0A6P6A8A9"/>
<dbReference type="PANTHER" id="PTHR34461:SF4">
    <property type="entry name" value="OS01G0101800 PROTEIN"/>
    <property type="match status" value="1"/>
</dbReference>
<feature type="compositionally biased region" description="Basic and acidic residues" evidence="1">
    <location>
        <begin position="525"/>
        <end position="536"/>
    </location>
</feature>
<protein>
    <submittedName>
        <fullName evidence="3">Uncharacterized protein LOC111307275</fullName>
    </submittedName>
</protein>
<feature type="compositionally biased region" description="Polar residues" evidence="1">
    <location>
        <begin position="559"/>
        <end position="575"/>
    </location>
</feature>
<sequence length="908" mass="100823">MQPKKVQTKPIFFPPNSDAFPPYVYLSSHFCRQTPSISLSLSLTQFLAEDLPMAESKEIWKKRKGPSIPTTRSLMGNFTRSKSQTHLHRNQSSQSRPDSIRGSNHQDLQPFVKKPKNSSPAEDSSVSYCLSSVSIKDLRLRRVFSPSSTDGVIPNCLDDTENLRKSEVAGNCLVGNGGFKKLDMLNEDFVQSTPPDAEIFGTKQVVERNGTDFPDQFLEKKPNEKFQKHDACTEKGFHEERNGLNYSIKSVLKPCSRVKLFKTPGSFSYRRLLPYLMDIKNDYSRSPVMGHYQKTEKGLEEKELLASIGQETLADKSMKTGCKLEGHNSDSGKDLNMVSFESLTSQENESSSTPLVNGEIQKLELQVSCEDPNLNCLKHYSSSTIEDSHFNKENLAAVVSSEKMLTDDSEVVKTNVQSPCNANLKVLDQTLSTISNKRECCNYDEVPLNSNDDTKQSEIQGMPKAIICHSFEVQQLNSVGPTLSKMGGNRNCSLQQGVDNDGEVVEQVQDLNGEHMSMTPPDSDMFSKSDTDDSRGNKVDYVSQGIDHIIQKSTDETFCRNNGQGSDKSLDSSPKNKLVPNPRLHLKLSKIPGSFSYRRLLPFLIDITNDYSCASGYDQSPKVENSSKEQLLSPCFNSGKDTCMETFNGKSCPVEHYTGDGVMLPVAAATAIRCSSNHKLTRSPSKQVADFPTVMDSQQEQGSLVKHAALDTNQKLETSPEDVVEPPAKSSSSLTDTVLLPSEGAKSVPYQLPLETEEDCIKSIVKCAKFEKQIKADGFVEASIPPGIPAAGLKKGILKRNPRGCRGICACLNCSSFRLHAERSFEFSRNQMQDAEEVALDLIKELSYLRTMLEKSFGDKDQTSIFINQVKEACNKAYEAEELAKIRLSELNYDLNIHCRIPVSIVCT</sequence>
<feature type="region of interest" description="Disordered" evidence="1">
    <location>
        <begin position="514"/>
        <end position="536"/>
    </location>
</feature>
<feature type="region of interest" description="Disordered" evidence="1">
    <location>
        <begin position="81"/>
        <end position="124"/>
    </location>
</feature>
<feature type="region of interest" description="Disordered" evidence="1">
    <location>
        <begin position="716"/>
        <end position="736"/>
    </location>
</feature>
<dbReference type="KEGG" id="dzi:111307275"/>
<evidence type="ECO:0000256" key="1">
    <source>
        <dbReference type="SAM" id="MobiDB-lite"/>
    </source>
</evidence>
<proteinExistence type="predicted"/>
<dbReference type="PANTHER" id="PTHR34461">
    <property type="entry name" value="EXPRESSED PROTEIN"/>
    <property type="match status" value="1"/>
</dbReference>
<dbReference type="Proteomes" id="UP000515121">
    <property type="component" value="Unplaced"/>
</dbReference>
<dbReference type="GeneID" id="111307275"/>
<keyword evidence="2" id="KW-1185">Reference proteome</keyword>
<dbReference type="OrthoDB" id="766405at2759"/>
<evidence type="ECO:0000313" key="3">
    <source>
        <dbReference type="RefSeq" id="XP_022761030.1"/>
    </source>
</evidence>
<gene>
    <name evidence="3" type="primary">LOC111307275</name>
</gene>
<evidence type="ECO:0000313" key="2">
    <source>
        <dbReference type="Proteomes" id="UP000515121"/>
    </source>
</evidence>
<reference evidence="3" key="1">
    <citation type="submission" date="2025-08" db="UniProtKB">
        <authorList>
            <consortium name="RefSeq"/>
        </authorList>
    </citation>
    <scope>IDENTIFICATION</scope>
    <source>
        <tissue evidence="3">Fruit stalk</tissue>
    </source>
</reference>
<feature type="compositionally biased region" description="Polar residues" evidence="1">
    <location>
        <begin position="90"/>
        <end position="107"/>
    </location>
</feature>
<name>A0A6P6A8A9_DURZI</name>
<dbReference type="RefSeq" id="XP_022761030.1">
    <property type="nucleotide sequence ID" value="XM_022905295.1"/>
</dbReference>
<organism evidence="2 3">
    <name type="scientific">Durio zibethinus</name>
    <name type="common">Durian</name>
    <dbReference type="NCBI Taxonomy" id="66656"/>
    <lineage>
        <taxon>Eukaryota</taxon>
        <taxon>Viridiplantae</taxon>
        <taxon>Streptophyta</taxon>
        <taxon>Embryophyta</taxon>
        <taxon>Tracheophyta</taxon>
        <taxon>Spermatophyta</taxon>
        <taxon>Magnoliopsida</taxon>
        <taxon>eudicotyledons</taxon>
        <taxon>Gunneridae</taxon>
        <taxon>Pentapetalae</taxon>
        <taxon>rosids</taxon>
        <taxon>malvids</taxon>
        <taxon>Malvales</taxon>
        <taxon>Malvaceae</taxon>
        <taxon>Helicteroideae</taxon>
        <taxon>Durio</taxon>
    </lineage>
</organism>
<accession>A0A6P6A8A9</accession>
<feature type="region of interest" description="Disordered" evidence="1">
    <location>
        <begin position="554"/>
        <end position="578"/>
    </location>
</feature>